<comment type="cofactor">
    <cofactor evidence="3">
        <name>Co(2+)</name>
        <dbReference type="ChEBI" id="CHEBI:48828"/>
    </cofactor>
</comment>
<evidence type="ECO:0000256" key="8">
    <source>
        <dbReference type="ARBA" id="ARBA00012964"/>
    </source>
</evidence>
<comment type="function">
    <text evidence="5">Catalyzes the dephosphorylation of the nucleoside 5'-monophosphates deoxyadenosine monophosphate (dAMP), deoxycytidine monophosphate (dCMP), deoxyguanosine monophosphate (dGMP) and deoxythymidine monophosphate (dTMP).</text>
</comment>
<evidence type="ECO:0000256" key="5">
    <source>
        <dbReference type="ARBA" id="ARBA00004074"/>
    </source>
</evidence>
<name>A0A7G2CCE8_9TRYP</name>
<reference evidence="13 14" key="1">
    <citation type="submission" date="2020-08" db="EMBL/GenBank/DDBJ databases">
        <authorList>
            <person name="Newling K."/>
            <person name="Davey J."/>
            <person name="Forrester S."/>
        </authorList>
    </citation>
    <scope>NUCLEOTIDE SEQUENCE [LARGE SCALE GENOMIC DNA]</scope>
    <source>
        <strain evidence="14">Crithidia deanei Carvalho (ATCC PRA-265)</strain>
    </source>
</reference>
<dbReference type="EC" id="3.1.3.89" evidence="8"/>
<evidence type="ECO:0000256" key="10">
    <source>
        <dbReference type="ARBA" id="ARBA00022801"/>
    </source>
</evidence>
<dbReference type="InterPro" id="IPR003607">
    <property type="entry name" value="HD/PDEase_dom"/>
</dbReference>
<keyword evidence="14" id="KW-1185">Reference proteome</keyword>
<dbReference type="InterPro" id="IPR006674">
    <property type="entry name" value="HD_domain"/>
</dbReference>
<evidence type="ECO:0000256" key="6">
    <source>
        <dbReference type="ARBA" id="ARBA00009999"/>
    </source>
</evidence>
<evidence type="ECO:0000256" key="9">
    <source>
        <dbReference type="ARBA" id="ARBA00022723"/>
    </source>
</evidence>
<evidence type="ECO:0000313" key="14">
    <source>
        <dbReference type="Proteomes" id="UP000515908"/>
    </source>
</evidence>
<dbReference type="EMBL" id="LR877151">
    <property type="protein sequence ID" value="CAD2216617.1"/>
    <property type="molecule type" value="Genomic_DNA"/>
</dbReference>
<comment type="subunit">
    <text evidence="7">Homodimer.</text>
</comment>
<keyword evidence="10 13" id="KW-0378">Hydrolase</keyword>
<evidence type="ECO:0000313" key="13">
    <source>
        <dbReference type="EMBL" id="CAD2216617.1"/>
    </source>
</evidence>
<gene>
    <name evidence="13" type="ORF">ADEAN_000407900</name>
</gene>
<evidence type="ECO:0000256" key="3">
    <source>
        <dbReference type="ARBA" id="ARBA00001941"/>
    </source>
</evidence>
<dbReference type="SMART" id="SM00471">
    <property type="entry name" value="HDc"/>
    <property type="match status" value="1"/>
</dbReference>
<evidence type="ECO:0000256" key="2">
    <source>
        <dbReference type="ARBA" id="ARBA00001936"/>
    </source>
</evidence>
<evidence type="ECO:0000256" key="4">
    <source>
        <dbReference type="ARBA" id="ARBA00001946"/>
    </source>
</evidence>
<dbReference type="Gene3D" id="1.10.3210.10">
    <property type="entry name" value="Hypothetical protein af1432"/>
    <property type="match status" value="1"/>
</dbReference>
<dbReference type="GO" id="GO:0002953">
    <property type="term" value="F:5'-deoxynucleotidase activity"/>
    <property type="evidence" value="ECO:0007669"/>
    <property type="project" value="UniProtKB-EC"/>
</dbReference>
<evidence type="ECO:0000256" key="11">
    <source>
        <dbReference type="ARBA" id="ARBA00022842"/>
    </source>
</evidence>
<evidence type="ECO:0000256" key="7">
    <source>
        <dbReference type="ARBA" id="ARBA00011738"/>
    </source>
</evidence>
<dbReference type="SUPFAM" id="SSF109604">
    <property type="entry name" value="HD-domain/PDEase-like"/>
    <property type="match status" value="1"/>
</dbReference>
<dbReference type="GO" id="GO:0046872">
    <property type="term" value="F:metal ion binding"/>
    <property type="evidence" value="ECO:0007669"/>
    <property type="project" value="UniProtKB-KW"/>
</dbReference>
<dbReference type="Proteomes" id="UP000515908">
    <property type="component" value="Chromosome 07"/>
</dbReference>
<protein>
    <recommendedName>
        <fullName evidence="8">5'-deoxynucleotidase</fullName>
        <ecNumber evidence="8">3.1.3.89</ecNumber>
    </recommendedName>
</protein>
<dbReference type="GO" id="GO:0005737">
    <property type="term" value="C:cytoplasm"/>
    <property type="evidence" value="ECO:0007669"/>
    <property type="project" value="TreeGrafter"/>
</dbReference>
<sequence>MPSDAENLITFLHMVGRLKDTPRTGWVDYGIPQPESISDHMYRMSLMCMMCPDETLDRHYMIKMALCHDVGECIVGDISPAMKVPAAEKQRREIEAIAELRSLVPHRDGEEEQKANATPSFGDELQALFLAYEKQETPEAKFVKDMDLLEMIVQAHAYEAANPGKDLGSFFNSGAKIQHPWAKAIFQQLLDTRPFLTNQMKL</sequence>
<keyword evidence="11" id="KW-0460">Magnesium</keyword>
<evidence type="ECO:0000259" key="12">
    <source>
        <dbReference type="SMART" id="SM00471"/>
    </source>
</evidence>
<comment type="similarity">
    <text evidence="6">Belongs to the HDDC2 family.</text>
</comment>
<dbReference type="GO" id="GO:0009159">
    <property type="term" value="P:deoxyribonucleoside monophosphate catabolic process"/>
    <property type="evidence" value="ECO:0007669"/>
    <property type="project" value="UniProtKB-ARBA"/>
</dbReference>
<proteinExistence type="inferred from homology"/>
<comment type="catalytic activity">
    <reaction evidence="1">
        <text>a 2'-deoxyribonucleoside 5'-phosphate + H2O = a 2'-deoxyribonucleoside + phosphate</text>
        <dbReference type="Rhea" id="RHEA:36167"/>
        <dbReference type="ChEBI" id="CHEBI:15377"/>
        <dbReference type="ChEBI" id="CHEBI:18274"/>
        <dbReference type="ChEBI" id="CHEBI:43474"/>
        <dbReference type="ChEBI" id="CHEBI:65317"/>
        <dbReference type="EC" id="3.1.3.89"/>
    </reaction>
</comment>
<dbReference type="AlphaFoldDB" id="A0A7G2CCE8"/>
<comment type="cofactor">
    <cofactor evidence="2">
        <name>Mn(2+)</name>
        <dbReference type="ChEBI" id="CHEBI:29035"/>
    </cofactor>
</comment>
<dbReference type="VEuPathDB" id="TriTrypDB:ADEAN_000407900"/>
<dbReference type="FunFam" id="1.10.3210.10:FF:000011">
    <property type="entry name" value="HD domain-containing protein 2"/>
    <property type="match status" value="1"/>
</dbReference>
<feature type="domain" description="HD/PDEase" evidence="12">
    <location>
        <begin position="33"/>
        <end position="161"/>
    </location>
</feature>
<comment type="cofactor">
    <cofactor evidence="4">
        <name>Mg(2+)</name>
        <dbReference type="ChEBI" id="CHEBI:18420"/>
    </cofactor>
</comment>
<organism evidence="13 14">
    <name type="scientific">Angomonas deanei</name>
    <dbReference type="NCBI Taxonomy" id="59799"/>
    <lineage>
        <taxon>Eukaryota</taxon>
        <taxon>Discoba</taxon>
        <taxon>Euglenozoa</taxon>
        <taxon>Kinetoplastea</taxon>
        <taxon>Metakinetoplastina</taxon>
        <taxon>Trypanosomatida</taxon>
        <taxon>Trypanosomatidae</taxon>
        <taxon>Strigomonadinae</taxon>
        <taxon>Angomonas</taxon>
    </lineage>
</organism>
<keyword evidence="9" id="KW-0479">Metal-binding</keyword>
<dbReference type="OrthoDB" id="10254258at2759"/>
<dbReference type="Pfam" id="PF13023">
    <property type="entry name" value="HD_3"/>
    <property type="match status" value="1"/>
</dbReference>
<dbReference type="InterPro" id="IPR039356">
    <property type="entry name" value="YfbR/HDDC2"/>
</dbReference>
<accession>A0A7G2CCE8</accession>
<evidence type="ECO:0000256" key="1">
    <source>
        <dbReference type="ARBA" id="ARBA00001638"/>
    </source>
</evidence>
<dbReference type="PANTHER" id="PTHR11845">
    <property type="entry name" value="5'-DEOXYNUCLEOTIDASE HDDC2"/>
    <property type="match status" value="1"/>
</dbReference>
<dbReference type="PANTHER" id="PTHR11845:SF13">
    <property type="entry name" value="5'-DEOXYNUCLEOTIDASE HDDC2"/>
    <property type="match status" value="1"/>
</dbReference>